<reference evidence="2 3" key="1">
    <citation type="submission" date="2018-09" db="EMBL/GenBank/DDBJ databases">
        <title>Bacillus saliacetes sp. nov., isolated from Thai shrimp paste (Ka-pi).</title>
        <authorList>
            <person name="Daroonpunt R."/>
            <person name="Tanasupawat S."/>
            <person name="Yiamsombut S."/>
        </authorList>
    </citation>
    <scope>NUCLEOTIDE SEQUENCE [LARGE SCALE GENOMIC DNA]</scope>
    <source>
        <strain evidence="2 3">SKP7-4</strain>
    </source>
</reference>
<dbReference type="EMBL" id="QXIR01000019">
    <property type="protein sequence ID" value="RIW31982.1"/>
    <property type="molecule type" value="Genomic_DNA"/>
</dbReference>
<keyword evidence="1" id="KW-1133">Transmembrane helix</keyword>
<sequence>MREKKFYNSRFQMAVLFLFSIGLVILSGWIVFLGMKPVIYWPRLVIGSLLFMLFLWSTFNTFKEMIRPSLLVKLTDSAVITLNKKQEIATDWEDIESYMIYRSSGGSTSIYLFLTEGNHTELPGHVKIGYSFMKDKHELIEAFGQKYLKEMNPDPELIRKIG</sequence>
<proteinExistence type="predicted"/>
<evidence type="ECO:0000313" key="3">
    <source>
        <dbReference type="Proteomes" id="UP000265801"/>
    </source>
</evidence>
<accession>A0A3A1QVH8</accession>
<evidence type="ECO:0000313" key="2">
    <source>
        <dbReference type="EMBL" id="RIW31982.1"/>
    </source>
</evidence>
<feature type="transmembrane region" description="Helical" evidence="1">
    <location>
        <begin position="38"/>
        <end position="59"/>
    </location>
</feature>
<gene>
    <name evidence="2" type="ORF">D3H55_13955</name>
</gene>
<protein>
    <submittedName>
        <fullName evidence="2">Uncharacterized protein</fullName>
    </submittedName>
</protein>
<keyword evidence="1" id="KW-0472">Membrane</keyword>
<keyword evidence="1" id="KW-0812">Transmembrane</keyword>
<dbReference type="OrthoDB" id="2846522at2"/>
<comment type="caution">
    <text evidence="2">The sequence shown here is derived from an EMBL/GenBank/DDBJ whole genome shotgun (WGS) entry which is preliminary data.</text>
</comment>
<dbReference type="RefSeq" id="WP_119547660.1">
    <property type="nucleotide sequence ID" value="NZ_QXIR01000019.1"/>
</dbReference>
<evidence type="ECO:0000256" key="1">
    <source>
        <dbReference type="SAM" id="Phobius"/>
    </source>
</evidence>
<dbReference type="Proteomes" id="UP000265801">
    <property type="component" value="Unassembled WGS sequence"/>
</dbReference>
<dbReference type="AlphaFoldDB" id="A0A3A1QVH8"/>
<feature type="transmembrane region" description="Helical" evidence="1">
    <location>
        <begin position="12"/>
        <end position="32"/>
    </location>
</feature>
<name>A0A3A1QVH8_9BACI</name>
<organism evidence="2 3">
    <name type="scientific">Bacillus salacetis</name>
    <dbReference type="NCBI Taxonomy" id="2315464"/>
    <lineage>
        <taxon>Bacteria</taxon>
        <taxon>Bacillati</taxon>
        <taxon>Bacillota</taxon>
        <taxon>Bacilli</taxon>
        <taxon>Bacillales</taxon>
        <taxon>Bacillaceae</taxon>
        <taxon>Bacillus</taxon>
    </lineage>
</organism>
<keyword evidence="3" id="KW-1185">Reference proteome</keyword>